<feature type="transmembrane region" description="Helical" evidence="3">
    <location>
        <begin position="140"/>
        <end position="161"/>
    </location>
</feature>
<keyword evidence="1" id="KW-1015">Disulfide bond</keyword>
<dbReference type="GO" id="GO:0043252">
    <property type="term" value="P:sodium-independent organic anion transport"/>
    <property type="evidence" value="ECO:0007669"/>
    <property type="project" value="TreeGrafter"/>
</dbReference>
<dbReference type="PANTHER" id="PTHR11388">
    <property type="entry name" value="ORGANIC ANION TRANSPORTER"/>
    <property type="match status" value="1"/>
</dbReference>
<evidence type="ECO:0000313" key="5">
    <source>
        <dbReference type="Proteomes" id="UP000762676"/>
    </source>
</evidence>
<sequence>MVFREKYNISDSTSKKPIDKCVVQLSHLKEKTDLKSDTKSPSVPLKEADANTECGFFCWRPQALQCLAKSLWTFVGFYGFASLCLAATGFYVRSQMTSMERHFRVSTGKMGILMAANDIGSVVAVMFISHFGKFSHIPRILGASTFLGGLCICAIALVQAFDPVTLPSVVSSGFGNANQTSSDPLAALYNNPMLLCVDRPPYFKSLIGDDGGVDFAKLQNMAGSFSGGGGGMNMAKNMEMMGNFPGAGADLEMAKKMEMMRNRTGGEGGMDMEKMMEMVGKSPGFGGGLDMEKMKEMMGKSPGGGASMDKPKNMGNGTGDKGGMGMGKKMEMMKNSTDGGWGMDKEKMMEMMGKSAGADGGMDMASMMNMMGGGEGSGIGGGTIHWGFYYTFVIMVILGVLGSPRIPLQIFYIESNVKDKTESGIKTGEI</sequence>
<dbReference type="SUPFAM" id="SSF103473">
    <property type="entry name" value="MFS general substrate transporter"/>
    <property type="match status" value="1"/>
</dbReference>
<accession>A0AAV4H5L1</accession>
<feature type="region of interest" description="Disordered" evidence="2">
    <location>
        <begin position="299"/>
        <end position="319"/>
    </location>
</feature>
<evidence type="ECO:0000313" key="4">
    <source>
        <dbReference type="EMBL" id="GFR92343.1"/>
    </source>
</evidence>
<dbReference type="GO" id="GO:0015347">
    <property type="term" value="F:sodium-independent organic anion transmembrane transporter activity"/>
    <property type="evidence" value="ECO:0007669"/>
    <property type="project" value="TreeGrafter"/>
</dbReference>
<evidence type="ECO:0000256" key="1">
    <source>
        <dbReference type="ARBA" id="ARBA00023157"/>
    </source>
</evidence>
<evidence type="ECO:0000256" key="3">
    <source>
        <dbReference type="SAM" id="Phobius"/>
    </source>
</evidence>
<dbReference type="AlphaFoldDB" id="A0AAV4H5L1"/>
<dbReference type="Proteomes" id="UP000762676">
    <property type="component" value="Unassembled WGS sequence"/>
</dbReference>
<reference evidence="4 5" key="1">
    <citation type="journal article" date="2021" name="Elife">
        <title>Chloroplast acquisition without the gene transfer in kleptoplastic sea slugs, Plakobranchus ocellatus.</title>
        <authorList>
            <person name="Maeda T."/>
            <person name="Takahashi S."/>
            <person name="Yoshida T."/>
            <person name="Shimamura S."/>
            <person name="Takaki Y."/>
            <person name="Nagai Y."/>
            <person name="Toyoda A."/>
            <person name="Suzuki Y."/>
            <person name="Arimoto A."/>
            <person name="Ishii H."/>
            <person name="Satoh N."/>
            <person name="Nishiyama T."/>
            <person name="Hasebe M."/>
            <person name="Maruyama T."/>
            <person name="Minagawa J."/>
            <person name="Obokata J."/>
            <person name="Shigenobu S."/>
        </authorList>
    </citation>
    <scope>NUCLEOTIDE SEQUENCE [LARGE SCALE GENOMIC DNA]</scope>
</reference>
<feature type="transmembrane region" description="Helical" evidence="3">
    <location>
        <begin position="111"/>
        <end position="128"/>
    </location>
</feature>
<keyword evidence="3" id="KW-0812">Transmembrane</keyword>
<evidence type="ECO:0000256" key="2">
    <source>
        <dbReference type="SAM" id="MobiDB-lite"/>
    </source>
</evidence>
<dbReference type="InterPro" id="IPR004156">
    <property type="entry name" value="OATP"/>
</dbReference>
<feature type="transmembrane region" description="Helical" evidence="3">
    <location>
        <begin position="386"/>
        <end position="403"/>
    </location>
</feature>
<dbReference type="GO" id="GO:0016323">
    <property type="term" value="C:basolateral plasma membrane"/>
    <property type="evidence" value="ECO:0007669"/>
    <property type="project" value="TreeGrafter"/>
</dbReference>
<gene>
    <name evidence="4" type="ORF">ElyMa_002615800</name>
</gene>
<organism evidence="4 5">
    <name type="scientific">Elysia marginata</name>
    <dbReference type="NCBI Taxonomy" id="1093978"/>
    <lineage>
        <taxon>Eukaryota</taxon>
        <taxon>Metazoa</taxon>
        <taxon>Spiralia</taxon>
        <taxon>Lophotrochozoa</taxon>
        <taxon>Mollusca</taxon>
        <taxon>Gastropoda</taxon>
        <taxon>Heterobranchia</taxon>
        <taxon>Euthyneura</taxon>
        <taxon>Panpulmonata</taxon>
        <taxon>Sacoglossa</taxon>
        <taxon>Placobranchoidea</taxon>
        <taxon>Plakobranchidae</taxon>
        <taxon>Elysia</taxon>
    </lineage>
</organism>
<proteinExistence type="predicted"/>
<dbReference type="EMBL" id="BMAT01005384">
    <property type="protein sequence ID" value="GFR92343.1"/>
    <property type="molecule type" value="Genomic_DNA"/>
</dbReference>
<keyword evidence="5" id="KW-1185">Reference proteome</keyword>
<name>A0AAV4H5L1_9GAST</name>
<keyword evidence="3" id="KW-1133">Transmembrane helix</keyword>
<comment type="caution">
    <text evidence="4">The sequence shown here is derived from an EMBL/GenBank/DDBJ whole genome shotgun (WGS) entry which is preliminary data.</text>
</comment>
<protein>
    <submittedName>
        <fullName evidence="4">Solute carrier organic anion transporter family member</fullName>
    </submittedName>
</protein>
<dbReference type="InterPro" id="IPR036259">
    <property type="entry name" value="MFS_trans_sf"/>
</dbReference>
<dbReference type="Pfam" id="PF03137">
    <property type="entry name" value="OATP"/>
    <property type="match status" value="1"/>
</dbReference>
<dbReference type="PANTHER" id="PTHR11388:SF100">
    <property type="entry name" value="SOLUTE CARRIER ORGANIC ANION TRANSPORTER FAMILY MEMBER 4A1"/>
    <property type="match status" value="1"/>
</dbReference>
<feature type="transmembrane region" description="Helical" evidence="3">
    <location>
        <begin position="70"/>
        <end position="91"/>
    </location>
</feature>
<keyword evidence="3" id="KW-0472">Membrane</keyword>